<evidence type="ECO:0000313" key="2">
    <source>
        <dbReference type="Proteomes" id="UP000828251"/>
    </source>
</evidence>
<gene>
    <name evidence="1" type="ORF">J1N35_022370</name>
</gene>
<dbReference type="Proteomes" id="UP000828251">
    <property type="component" value="Unassembled WGS sequence"/>
</dbReference>
<dbReference type="EMBL" id="JAIQCV010000007">
    <property type="protein sequence ID" value="KAH1082609.1"/>
    <property type="molecule type" value="Genomic_DNA"/>
</dbReference>
<dbReference type="AlphaFoldDB" id="A0A9D3VIC6"/>
<reference evidence="1 2" key="1">
    <citation type="journal article" date="2021" name="Plant Biotechnol. J.">
        <title>Multi-omics assisted identification of the key and species-specific regulatory components of drought-tolerant mechanisms in Gossypium stocksii.</title>
        <authorList>
            <person name="Yu D."/>
            <person name="Ke L."/>
            <person name="Zhang D."/>
            <person name="Wu Y."/>
            <person name="Sun Y."/>
            <person name="Mei J."/>
            <person name="Sun J."/>
            <person name="Sun Y."/>
        </authorList>
    </citation>
    <scope>NUCLEOTIDE SEQUENCE [LARGE SCALE GENOMIC DNA]</scope>
    <source>
        <strain evidence="2">cv. E1</strain>
        <tissue evidence="1">Leaf</tissue>
    </source>
</reference>
<protein>
    <submittedName>
        <fullName evidence="1">Uncharacterized protein</fullName>
    </submittedName>
</protein>
<comment type="caution">
    <text evidence="1">The sequence shown here is derived from an EMBL/GenBank/DDBJ whole genome shotgun (WGS) entry which is preliminary data.</text>
</comment>
<keyword evidence="2" id="KW-1185">Reference proteome</keyword>
<proteinExistence type="predicted"/>
<accession>A0A9D3VIC6</accession>
<name>A0A9D3VIC6_9ROSI</name>
<sequence length="109" mass="12052">MTSLLIAPIVDTVIQQGRGMKERVVVVVKTGSPQRDRESKVIKSGSKESAKAKSKLTTYRLGILESRCLLHLSWSLCLCIVRMFPQTSLLALVGCFWGSHGKSPHPNLF</sequence>
<organism evidence="1 2">
    <name type="scientific">Gossypium stocksii</name>
    <dbReference type="NCBI Taxonomy" id="47602"/>
    <lineage>
        <taxon>Eukaryota</taxon>
        <taxon>Viridiplantae</taxon>
        <taxon>Streptophyta</taxon>
        <taxon>Embryophyta</taxon>
        <taxon>Tracheophyta</taxon>
        <taxon>Spermatophyta</taxon>
        <taxon>Magnoliopsida</taxon>
        <taxon>eudicotyledons</taxon>
        <taxon>Gunneridae</taxon>
        <taxon>Pentapetalae</taxon>
        <taxon>rosids</taxon>
        <taxon>malvids</taxon>
        <taxon>Malvales</taxon>
        <taxon>Malvaceae</taxon>
        <taxon>Malvoideae</taxon>
        <taxon>Gossypium</taxon>
    </lineage>
</organism>
<evidence type="ECO:0000313" key="1">
    <source>
        <dbReference type="EMBL" id="KAH1082609.1"/>
    </source>
</evidence>